<comment type="caution">
    <text evidence="3">The sequence shown here is derived from an EMBL/GenBank/DDBJ whole genome shotgun (WGS) entry which is preliminary data.</text>
</comment>
<feature type="compositionally biased region" description="Low complexity" evidence="1">
    <location>
        <begin position="324"/>
        <end position="333"/>
    </location>
</feature>
<feature type="domain" description="DUF6532" evidence="2">
    <location>
        <begin position="557"/>
        <end position="707"/>
    </location>
</feature>
<feature type="compositionally biased region" description="Polar residues" evidence="1">
    <location>
        <begin position="293"/>
        <end position="311"/>
    </location>
</feature>
<feature type="region of interest" description="Disordered" evidence="1">
    <location>
        <begin position="151"/>
        <end position="398"/>
    </location>
</feature>
<feature type="region of interest" description="Disordered" evidence="1">
    <location>
        <begin position="1"/>
        <end position="45"/>
    </location>
</feature>
<feature type="compositionally biased region" description="Basic and acidic residues" evidence="1">
    <location>
        <begin position="29"/>
        <end position="45"/>
    </location>
</feature>
<sequence>MPDRTSDGHGLSQGREPRQRGPPPPRARPALDEIARKKKKREETAAKRVLRERIAARLQRPVTAELLRAGKVPFPVLSALPQSDDPDAAFEEEEEAYGIWCCDVARYRLGKDPYKKWRDGQLTVTEVEQLAFPGPAYLYVGYNPLQSNAPAPLDLTSSRPYYPRPPDNTDNTVPEGTTRKLPLLANQAAWTTTLPATLSKGKGTPSKGAQKGNRQQPAGSSAQKGTGATQDQYGSKAIVTDKERGNMYPGITRQPALDQPVESRFAKSVKAKQGKHAPPAPSPLHRVAYGSGSPATQAQASGYQPLRSTGGETIWDEELPPQPTTSVSQPTSTAPNVARVSHSASQPVANRSRGTREGGPNSHAAPKPTNMPTVRSGVRTTKVTEGSSRRGITNPVGVDRRERPVTVNARTHVYNNSIESSRQKNRTLNNSSGTGISHNNSTASVTVGAANAPNKPSTGILRMWKETDPLTEIELLTIEPDTALYPHPESDRIYVVNFPKALRPYLHCMNARAKVFVVAKGDYDYHSTHPSDKSKTTMDIAFDSFFWMLDKKSIKLEFDRRFTQTLPPQIRSHRTYTIKLLVPFVEQFYGFRKAVTCHEDIDANKELFEKYGDLRFIYKVPEQESKPFQHEYFLHVVRRLLYWNETCFARCYPKLFSPVPDRYLCFIATLTNRVISWFSTGRYVEGHLNEDADSRTFASIMEIIEHMRLYQRKTLWNVRSTITEFGLRHAERTLAMSVSKPAAERSWSPDAEELYESQFDPRFVDDIMNPRDPKKEDEVMNLTQIDSDDPDSGYQLNPEQFDDQDIDEFHRNKQNRANYDESFESDVDQPLEAQETLDEPDEEMMDPADAGDAGPNSIF</sequence>
<proteinExistence type="predicted"/>
<dbReference type="EMBL" id="CAJNJQ010006336">
    <property type="protein sequence ID" value="CAE7226987.1"/>
    <property type="molecule type" value="Genomic_DNA"/>
</dbReference>
<organism evidence="3 4">
    <name type="scientific">Rhizoctonia solani</name>
    <dbReference type="NCBI Taxonomy" id="456999"/>
    <lineage>
        <taxon>Eukaryota</taxon>
        <taxon>Fungi</taxon>
        <taxon>Dikarya</taxon>
        <taxon>Basidiomycota</taxon>
        <taxon>Agaricomycotina</taxon>
        <taxon>Agaricomycetes</taxon>
        <taxon>Cantharellales</taxon>
        <taxon>Ceratobasidiaceae</taxon>
        <taxon>Rhizoctonia</taxon>
    </lineage>
</organism>
<gene>
    <name evidence="3" type="ORF">RDB_LOCUS177396</name>
</gene>
<evidence type="ECO:0000256" key="1">
    <source>
        <dbReference type="SAM" id="MobiDB-lite"/>
    </source>
</evidence>
<dbReference type="InterPro" id="IPR045341">
    <property type="entry name" value="DUF6532"/>
</dbReference>
<evidence type="ECO:0000313" key="3">
    <source>
        <dbReference type="EMBL" id="CAE7226987.1"/>
    </source>
</evidence>
<feature type="compositionally biased region" description="Polar residues" evidence="1">
    <location>
        <begin position="413"/>
        <end position="445"/>
    </location>
</feature>
<dbReference type="Proteomes" id="UP000663827">
    <property type="component" value="Unassembled WGS sequence"/>
</dbReference>
<dbReference type="AlphaFoldDB" id="A0A8H3EF04"/>
<feature type="compositionally biased region" description="Acidic residues" evidence="1">
    <location>
        <begin position="821"/>
        <end position="846"/>
    </location>
</feature>
<feature type="compositionally biased region" description="Basic and acidic residues" evidence="1">
    <location>
        <begin position="762"/>
        <end position="778"/>
    </location>
</feature>
<name>A0A8H3EF04_9AGAM</name>
<feature type="compositionally biased region" description="Polar residues" evidence="1">
    <location>
        <begin position="212"/>
        <end position="233"/>
    </location>
</feature>
<evidence type="ECO:0000313" key="4">
    <source>
        <dbReference type="Proteomes" id="UP000663827"/>
    </source>
</evidence>
<dbReference type="Pfam" id="PF20149">
    <property type="entry name" value="DUF6532"/>
    <property type="match status" value="1"/>
</dbReference>
<reference evidence="3" key="1">
    <citation type="submission" date="2021-01" db="EMBL/GenBank/DDBJ databases">
        <authorList>
            <person name="Kaushik A."/>
        </authorList>
    </citation>
    <scope>NUCLEOTIDE SEQUENCE</scope>
    <source>
        <strain evidence="3">AG5</strain>
    </source>
</reference>
<evidence type="ECO:0000259" key="2">
    <source>
        <dbReference type="Pfam" id="PF20149"/>
    </source>
</evidence>
<accession>A0A8H3EF04</accession>
<feature type="compositionally biased region" description="Polar residues" evidence="1">
    <location>
        <begin position="370"/>
        <end position="386"/>
    </location>
</feature>
<feature type="region of interest" description="Disordered" evidence="1">
    <location>
        <begin position="758"/>
        <end position="859"/>
    </location>
</feature>
<feature type="region of interest" description="Disordered" evidence="1">
    <location>
        <begin position="413"/>
        <end position="456"/>
    </location>
</feature>
<protein>
    <recommendedName>
        <fullName evidence="2">DUF6532 domain-containing protein</fullName>
    </recommendedName>
</protein>